<sequence length="216" mass="22816">MGQIIEKRYFLGTVRVVCLTLLVAALAVVAIDVAEISVDARSAPVSLDPGVAATDVLARIPGAENANDLLSSQPDSGVQVPNAAGFVIPPALQAALLSDDASQPVLNTWLGNVPVAARQGFLDELSTVVARATQHAASWEWDNRQRYVAAAMTEYARLKLDRIGAAQNEEASLAGRDQRYLISAAALVALIGVLTLLLILLAIERNTRPRVATVGT</sequence>
<evidence type="ECO:0000256" key="1">
    <source>
        <dbReference type="SAM" id="Phobius"/>
    </source>
</evidence>
<dbReference type="RefSeq" id="WP_074298925.1">
    <property type="nucleotide sequence ID" value="NZ_FSRU01000002.1"/>
</dbReference>
<accession>A0A1N6KQH1</accession>
<protein>
    <submittedName>
        <fullName evidence="2">Uncharacterized protein</fullName>
    </submittedName>
</protein>
<proteinExistence type="predicted"/>
<keyword evidence="1" id="KW-1133">Transmembrane helix</keyword>
<dbReference type="OrthoDB" id="9097468at2"/>
<keyword evidence="1" id="KW-0812">Transmembrane</keyword>
<evidence type="ECO:0000313" key="2">
    <source>
        <dbReference type="EMBL" id="SIO58775.1"/>
    </source>
</evidence>
<name>A0A1N6KQH1_9BURK</name>
<organism evidence="2 3">
    <name type="scientific">Paraburkholderia phenazinium</name>
    <dbReference type="NCBI Taxonomy" id="60549"/>
    <lineage>
        <taxon>Bacteria</taxon>
        <taxon>Pseudomonadati</taxon>
        <taxon>Pseudomonadota</taxon>
        <taxon>Betaproteobacteria</taxon>
        <taxon>Burkholderiales</taxon>
        <taxon>Burkholderiaceae</taxon>
        <taxon>Paraburkholderia</taxon>
    </lineage>
</organism>
<feature type="transmembrane region" description="Helical" evidence="1">
    <location>
        <begin position="180"/>
        <end position="203"/>
    </location>
</feature>
<dbReference type="EMBL" id="FSRU01000002">
    <property type="protein sequence ID" value="SIO58775.1"/>
    <property type="molecule type" value="Genomic_DNA"/>
</dbReference>
<dbReference type="Proteomes" id="UP000185151">
    <property type="component" value="Unassembled WGS sequence"/>
</dbReference>
<keyword evidence="1" id="KW-0472">Membrane</keyword>
<gene>
    <name evidence="2" type="ORF">SAMN05444165_4274</name>
</gene>
<dbReference type="AlphaFoldDB" id="A0A1N6KQH1"/>
<keyword evidence="3" id="KW-1185">Reference proteome</keyword>
<evidence type="ECO:0000313" key="3">
    <source>
        <dbReference type="Proteomes" id="UP000185151"/>
    </source>
</evidence>
<reference evidence="2 3" key="1">
    <citation type="submission" date="2016-11" db="EMBL/GenBank/DDBJ databases">
        <authorList>
            <person name="Jaros S."/>
            <person name="Januszkiewicz K."/>
            <person name="Wedrychowicz H."/>
        </authorList>
    </citation>
    <scope>NUCLEOTIDE SEQUENCE [LARGE SCALE GENOMIC DNA]</scope>
    <source>
        <strain evidence="2 3">GAS95</strain>
    </source>
</reference>